<evidence type="ECO:0000313" key="4">
    <source>
        <dbReference type="EMBL" id="NYG34973.1"/>
    </source>
</evidence>
<keyword evidence="5" id="KW-1185">Reference proteome</keyword>
<feature type="domain" description="Transposase DDE" evidence="2">
    <location>
        <begin position="404"/>
        <end position="527"/>
    </location>
</feature>
<dbReference type="NCBIfam" id="NF033551">
    <property type="entry name" value="transpos_IS1182"/>
    <property type="match status" value="1"/>
</dbReference>
<feature type="domain" description="Transposase InsH N-terminal" evidence="1">
    <location>
        <begin position="38"/>
        <end position="113"/>
    </location>
</feature>
<dbReference type="InterPro" id="IPR025668">
    <property type="entry name" value="Tnp_DDE_dom"/>
</dbReference>
<comment type="caution">
    <text evidence="4">The sequence shown here is derived from an EMBL/GenBank/DDBJ whole genome shotgun (WGS) entry which is preliminary data.</text>
</comment>
<accession>A0A7Y9R3P2</accession>
<proteinExistence type="predicted"/>
<dbReference type="InterPro" id="IPR008490">
    <property type="entry name" value="Transposase_InsH_N"/>
</dbReference>
<evidence type="ECO:0000259" key="1">
    <source>
        <dbReference type="Pfam" id="PF05598"/>
    </source>
</evidence>
<dbReference type="Proteomes" id="UP000518288">
    <property type="component" value="Unassembled WGS sequence"/>
</dbReference>
<evidence type="ECO:0000313" key="3">
    <source>
        <dbReference type="EMBL" id="NYG31466.1"/>
    </source>
</evidence>
<organism evidence="4 5">
    <name type="scientific">Sphaerotilus montanus</name>
    <dbReference type="NCBI Taxonomy" id="522889"/>
    <lineage>
        <taxon>Bacteria</taxon>
        <taxon>Pseudomonadati</taxon>
        <taxon>Pseudomonadota</taxon>
        <taxon>Betaproteobacteria</taxon>
        <taxon>Burkholderiales</taxon>
        <taxon>Sphaerotilaceae</taxon>
        <taxon>Sphaerotilus</taxon>
    </lineage>
</organism>
<evidence type="ECO:0000259" key="2">
    <source>
        <dbReference type="Pfam" id="PF13751"/>
    </source>
</evidence>
<dbReference type="PANTHER" id="PTHR35604:SF2">
    <property type="entry name" value="TRANSPOSASE INSH FOR INSERTION SEQUENCE ELEMENT IS5A-RELATED"/>
    <property type="match status" value="1"/>
</dbReference>
<dbReference type="RefSeq" id="WP_179632460.1">
    <property type="nucleotide sequence ID" value="NZ_JACCFH010000001.1"/>
</dbReference>
<dbReference type="EMBL" id="JACCFH010000001">
    <property type="protein sequence ID" value="NYG31466.1"/>
    <property type="molecule type" value="Genomic_DNA"/>
</dbReference>
<sequence length="553" mass="62148">MSLKPSPIEAIPAETERVARAAFPRGTTITRLRDGFTELYRDEDFASLYPRRGQPGLAPWRLALVTVFQFLEHLSDRQAADAVRSRIDWKYALGLELTDPGFHFSVLTEFRDRLLKAEAEHLLLDRMLAHFKARGLLKARGRQRTDSTHVLAAVRDLRLLELTTETLRATLNELAVAAPEWLGEVAQPEWFERYARRAEDWRLPGGSRPKREAYAQQVGADGVRLLAALDEPSAPPAAGQVPTLPLLRQVLWTYFDRGADGTLRWRDGAELPPVGERIQTPYDPEMHYSTKRGMEWSGYKVHVTETCEATAVNLITHVETRPAMEPDMNALASIHARLAQRELLPDEHFVDSGYVNAELLVSSQRDHGVSLQGPVRGLSAKAVKAEQGYDLPHFAIDWAREQVTCPQGHVSVGWSTKSDTAGQTRIHVRFGRADCGSCEARPSCTTSKAARRTLFFHPREQYEALNAARARMHDPEWKQRYRVRAGVEGTLSQGVRAFGMRRSRYIGMAKTGLQQVLAAVGINTARVVAWLDDRPKRAATRISRFARLNPRGT</sequence>
<dbReference type="Pfam" id="PF05598">
    <property type="entry name" value="DUF772"/>
    <property type="match status" value="1"/>
</dbReference>
<dbReference type="AlphaFoldDB" id="A0A7Y9R3P2"/>
<reference evidence="4 5" key="1">
    <citation type="submission" date="2020-07" db="EMBL/GenBank/DDBJ databases">
        <title>Genomic Encyclopedia of Archaeal and Bacterial Type Strains, Phase II (KMG-II): from individual species to whole genera.</title>
        <authorList>
            <person name="Goeker M."/>
        </authorList>
    </citation>
    <scope>NUCLEOTIDE SEQUENCE [LARGE SCALE GENOMIC DNA]</scope>
    <source>
        <strain evidence="4 5">DSM 21226</strain>
    </source>
</reference>
<name>A0A7Y9R3P2_9BURK</name>
<protein>
    <submittedName>
        <fullName evidence="4">Transposase</fullName>
    </submittedName>
</protein>
<dbReference type="EMBL" id="JACCFH010000001">
    <property type="protein sequence ID" value="NYG34973.1"/>
    <property type="molecule type" value="Genomic_DNA"/>
</dbReference>
<evidence type="ECO:0000313" key="5">
    <source>
        <dbReference type="Proteomes" id="UP000518288"/>
    </source>
</evidence>
<dbReference type="Pfam" id="PF13751">
    <property type="entry name" value="DDE_Tnp_1_6"/>
    <property type="match status" value="1"/>
</dbReference>
<dbReference type="InterPro" id="IPR047629">
    <property type="entry name" value="IS1182_transpos"/>
</dbReference>
<gene>
    <name evidence="3" type="ORF">BDD16_000452</name>
    <name evidence="4" type="ORF">BDD16_003959</name>
</gene>
<dbReference type="PANTHER" id="PTHR35604">
    <property type="entry name" value="TRANSPOSASE INSH FOR INSERTION SEQUENCE ELEMENT IS5A-RELATED"/>
    <property type="match status" value="1"/>
</dbReference>